<dbReference type="InterPro" id="IPR027417">
    <property type="entry name" value="P-loop_NTPase"/>
</dbReference>
<evidence type="ECO:0000313" key="3">
    <source>
        <dbReference type="EMBL" id="KAL0335552.1"/>
    </source>
</evidence>
<dbReference type="InterPro" id="IPR042197">
    <property type="entry name" value="Apaf_helical"/>
</dbReference>
<proteinExistence type="predicted"/>
<accession>A0AAW2MV84</accession>
<dbReference type="Gene3D" id="3.80.10.10">
    <property type="entry name" value="Ribonuclease Inhibitor"/>
    <property type="match status" value="1"/>
</dbReference>
<dbReference type="Gene3D" id="1.10.8.430">
    <property type="entry name" value="Helical domain of apoptotic protease-activating factors"/>
    <property type="match status" value="1"/>
</dbReference>
<dbReference type="PANTHER" id="PTHR23155:SF1152">
    <property type="entry name" value="AAA+ ATPASE DOMAIN-CONTAINING PROTEIN"/>
    <property type="match status" value="1"/>
</dbReference>
<dbReference type="SUPFAM" id="SSF52047">
    <property type="entry name" value="RNI-like"/>
    <property type="match status" value="1"/>
</dbReference>
<dbReference type="PANTHER" id="PTHR23155">
    <property type="entry name" value="DISEASE RESISTANCE PROTEIN RP"/>
    <property type="match status" value="1"/>
</dbReference>
<dbReference type="Gene3D" id="3.40.50.300">
    <property type="entry name" value="P-loop containing nucleotide triphosphate hydrolases"/>
    <property type="match status" value="1"/>
</dbReference>
<dbReference type="InterPro" id="IPR002182">
    <property type="entry name" value="NB-ARC"/>
</dbReference>
<dbReference type="Pfam" id="PF00931">
    <property type="entry name" value="NB-ARC"/>
    <property type="match status" value="1"/>
</dbReference>
<dbReference type="InterPro" id="IPR032675">
    <property type="entry name" value="LRR_dom_sf"/>
</dbReference>
<feature type="domain" description="NB-ARC" evidence="2">
    <location>
        <begin position="37"/>
        <end position="115"/>
    </location>
</feature>
<reference evidence="3" key="1">
    <citation type="submission" date="2020-06" db="EMBL/GenBank/DDBJ databases">
        <authorList>
            <person name="Li T."/>
            <person name="Hu X."/>
            <person name="Zhang T."/>
            <person name="Song X."/>
            <person name="Zhang H."/>
            <person name="Dai N."/>
            <person name="Sheng W."/>
            <person name="Hou X."/>
            <person name="Wei L."/>
        </authorList>
    </citation>
    <scope>NUCLEOTIDE SEQUENCE</scope>
    <source>
        <strain evidence="3">G02</strain>
        <tissue evidence="3">Leaf</tissue>
    </source>
</reference>
<comment type="caution">
    <text evidence="3">The sequence shown here is derived from an EMBL/GenBank/DDBJ whole genome shotgun (WGS) entry which is preliminary data.</text>
</comment>
<dbReference type="InterPro" id="IPR044974">
    <property type="entry name" value="Disease_R_plants"/>
</dbReference>
<name>A0AAW2MV84_SESRA</name>
<protein>
    <submittedName>
        <fullName evidence="3">Disease resistance protein RPP13</fullName>
    </submittedName>
</protein>
<dbReference type="GO" id="GO:0043531">
    <property type="term" value="F:ADP binding"/>
    <property type="evidence" value="ECO:0007669"/>
    <property type="project" value="InterPro"/>
</dbReference>
<sequence>MSNMEESEMRLKYRLMGGGSELEVIPIVGMGGIGNYLSKTLFGRRYLIVLDDIWYTKSWDDIGRFLPDNKNGSRIIITTRESHVADHIGSGVLHHKMYLLKDDESWNLIHQKVFAPGETCSPGLESVGRKIAEKCSGLPLAISVIGGLLSQAERTQVFWEQVAEDVSLTIADNDGQILSKSLEEAADMYLMDLVDRNLIVIQQQRPEWYVKSYGIHDLLRDLGLKKAYDENFLFVQRPYLPGEVHSRRVCVHSIEDIDSELNQMPLARSFLLTGAGSPEILSPGISAAKLLRVLDVLEIEFHWFPKEILQLINLRYLALSISELPSSISGLWNLQILIVQAIEFSSGPLAVMPEISDMMHLRHIKFKGFYVWYDDKYREHFVVQDQLQSLSTIAISQLTDRILQTIPSLEKLGIFCDEELDHVRDFSRIHKLHTLKCTSLKYDSGNLLSNLVFPHSLKKLTLRDCGILDPDMNTIGSLPLLQILKLQGSNESHFPILQHLVIRRCLDLEVIRLATGEIPTLQVIEVDNCRSSVIDSAKMIEEEQLELGNAGLEVRFGTTWLKRRP</sequence>
<dbReference type="AlphaFoldDB" id="A0AAW2MV84"/>
<gene>
    <name evidence="3" type="ORF">Sradi_4767100</name>
</gene>
<dbReference type="SUPFAM" id="SSF52540">
    <property type="entry name" value="P-loop containing nucleoside triphosphate hydrolases"/>
    <property type="match status" value="1"/>
</dbReference>
<dbReference type="GO" id="GO:0098542">
    <property type="term" value="P:defense response to other organism"/>
    <property type="evidence" value="ECO:0007669"/>
    <property type="project" value="TreeGrafter"/>
</dbReference>
<dbReference type="GO" id="GO:0005737">
    <property type="term" value="C:cytoplasm"/>
    <property type="evidence" value="ECO:0007669"/>
    <property type="project" value="UniProtKB-SubCell"/>
</dbReference>
<organism evidence="3">
    <name type="scientific">Sesamum radiatum</name>
    <name type="common">Black benniseed</name>
    <dbReference type="NCBI Taxonomy" id="300843"/>
    <lineage>
        <taxon>Eukaryota</taxon>
        <taxon>Viridiplantae</taxon>
        <taxon>Streptophyta</taxon>
        <taxon>Embryophyta</taxon>
        <taxon>Tracheophyta</taxon>
        <taxon>Spermatophyta</taxon>
        <taxon>Magnoliopsida</taxon>
        <taxon>eudicotyledons</taxon>
        <taxon>Gunneridae</taxon>
        <taxon>Pentapetalae</taxon>
        <taxon>asterids</taxon>
        <taxon>lamiids</taxon>
        <taxon>Lamiales</taxon>
        <taxon>Pedaliaceae</taxon>
        <taxon>Sesamum</taxon>
    </lineage>
</organism>
<evidence type="ECO:0000256" key="1">
    <source>
        <dbReference type="ARBA" id="ARBA00022614"/>
    </source>
</evidence>
<dbReference type="EMBL" id="JACGWJ010000021">
    <property type="protein sequence ID" value="KAL0335552.1"/>
    <property type="molecule type" value="Genomic_DNA"/>
</dbReference>
<reference evidence="3" key="2">
    <citation type="journal article" date="2024" name="Plant">
        <title>Genomic evolution and insights into agronomic trait innovations of Sesamum species.</title>
        <authorList>
            <person name="Miao H."/>
            <person name="Wang L."/>
            <person name="Qu L."/>
            <person name="Liu H."/>
            <person name="Sun Y."/>
            <person name="Le M."/>
            <person name="Wang Q."/>
            <person name="Wei S."/>
            <person name="Zheng Y."/>
            <person name="Lin W."/>
            <person name="Duan Y."/>
            <person name="Cao H."/>
            <person name="Xiong S."/>
            <person name="Wang X."/>
            <person name="Wei L."/>
            <person name="Li C."/>
            <person name="Ma Q."/>
            <person name="Ju M."/>
            <person name="Zhao R."/>
            <person name="Li G."/>
            <person name="Mu C."/>
            <person name="Tian Q."/>
            <person name="Mei H."/>
            <person name="Zhang T."/>
            <person name="Gao T."/>
            <person name="Zhang H."/>
        </authorList>
    </citation>
    <scope>NUCLEOTIDE SEQUENCE</scope>
    <source>
        <strain evidence="3">G02</strain>
    </source>
</reference>
<evidence type="ECO:0000259" key="2">
    <source>
        <dbReference type="Pfam" id="PF00931"/>
    </source>
</evidence>
<keyword evidence="1" id="KW-0433">Leucine-rich repeat</keyword>